<protein>
    <submittedName>
        <fullName evidence="2">Uncharacterized protein</fullName>
    </submittedName>
</protein>
<dbReference type="Proteomes" id="UP000076532">
    <property type="component" value="Unassembled WGS sequence"/>
</dbReference>
<evidence type="ECO:0000256" key="1">
    <source>
        <dbReference type="SAM" id="MobiDB-lite"/>
    </source>
</evidence>
<evidence type="ECO:0000313" key="3">
    <source>
        <dbReference type="Proteomes" id="UP000076532"/>
    </source>
</evidence>
<organism evidence="2 3">
    <name type="scientific">Athelia psychrophila</name>
    <dbReference type="NCBI Taxonomy" id="1759441"/>
    <lineage>
        <taxon>Eukaryota</taxon>
        <taxon>Fungi</taxon>
        <taxon>Dikarya</taxon>
        <taxon>Basidiomycota</taxon>
        <taxon>Agaricomycotina</taxon>
        <taxon>Agaricomycetes</taxon>
        <taxon>Agaricomycetidae</taxon>
        <taxon>Atheliales</taxon>
        <taxon>Atheliaceae</taxon>
        <taxon>Athelia</taxon>
    </lineage>
</organism>
<sequence length="193" mass="21620">MNIQKAIEEPMNDKVMSNNKHPRRVRNDGSDTRLSDVVEVHRLSTATGLAHFPVDSPLSKKQPGKSDAKPDERSKGLLSTTNMLTIVTLVAGSGCARREVGEGYGQNRRVSYIWVRVGKEDGGMHVLRMSLEKERFRETGFVRGQTLATADVSVRWVMKLGLDWQEAWSRPLKVVGSINVSINTRTEESKSVW</sequence>
<evidence type="ECO:0000313" key="2">
    <source>
        <dbReference type="EMBL" id="KZP13891.1"/>
    </source>
</evidence>
<proteinExistence type="predicted"/>
<keyword evidence="3" id="KW-1185">Reference proteome</keyword>
<feature type="region of interest" description="Disordered" evidence="1">
    <location>
        <begin position="51"/>
        <end position="77"/>
    </location>
</feature>
<name>A0A166CQ19_9AGAM</name>
<gene>
    <name evidence="2" type="ORF">FIBSPDRAFT_897060</name>
</gene>
<feature type="region of interest" description="Disordered" evidence="1">
    <location>
        <begin position="1"/>
        <end position="33"/>
    </location>
</feature>
<dbReference type="EMBL" id="KV417626">
    <property type="protein sequence ID" value="KZP13891.1"/>
    <property type="molecule type" value="Genomic_DNA"/>
</dbReference>
<accession>A0A166CQ19</accession>
<feature type="compositionally biased region" description="Basic and acidic residues" evidence="1">
    <location>
        <begin position="1"/>
        <end position="12"/>
    </location>
</feature>
<dbReference type="AlphaFoldDB" id="A0A166CQ19"/>
<reference evidence="2 3" key="1">
    <citation type="journal article" date="2016" name="Mol. Biol. Evol.">
        <title>Comparative Genomics of Early-Diverging Mushroom-Forming Fungi Provides Insights into the Origins of Lignocellulose Decay Capabilities.</title>
        <authorList>
            <person name="Nagy L.G."/>
            <person name="Riley R."/>
            <person name="Tritt A."/>
            <person name="Adam C."/>
            <person name="Daum C."/>
            <person name="Floudas D."/>
            <person name="Sun H."/>
            <person name="Yadav J.S."/>
            <person name="Pangilinan J."/>
            <person name="Larsson K.H."/>
            <person name="Matsuura K."/>
            <person name="Barry K."/>
            <person name="Labutti K."/>
            <person name="Kuo R."/>
            <person name="Ohm R.A."/>
            <person name="Bhattacharya S.S."/>
            <person name="Shirouzu T."/>
            <person name="Yoshinaga Y."/>
            <person name="Martin F.M."/>
            <person name="Grigoriev I.V."/>
            <person name="Hibbett D.S."/>
        </authorList>
    </citation>
    <scope>NUCLEOTIDE SEQUENCE [LARGE SCALE GENOMIC DNA]</scope>
    <source>
        <strain evidence="2 3">CBS 109695</strain>
    </source>
</reference>
<feature type="compositionally biased region" description="Basic and acidic residues" evidence="1">
    <location>
        <begin position="64"/>
        <end position="75"/>
    </location>
</feature>